<gene>
    <name evidence="2" type="ORF">JCM9140_1343</name>
</gene>
<dbReference type="OrthoDB" id="9809821at2"/>
<evidence type="ECO:0000313" key="2">
    <source>
        <dbReference type="EMBL" id="GAE25353.1"/>
    </source>
</evidence>
<protein>
    <submittedName>
        <fullName evidence="2">Oxidoreductase</fullName>
    </submittedName>
</protein>
<dbReference type="Gene3D" id="3.40.50.720">
    <property type="entry name" value="NAD(P)-binding Rossmann-like Domain"/>
    <property type="match status" value="1"/>
</dbReference>
<reference evidence="2" key="1">
    <citation type="journal article" date="2014" name="Genome Announc.">
        <title>Draft Genome Sequences of Three Alkaliphilic Bacillus Strains, Bacillus wakoensis JCM 9140T, Bacillus akibai JCM 9157T, and Bacillus hemicellulosilyticus JCM 9152T.</title>
        <authorList>
            <person name="Yuki M."/>
            <person name="Oshima K."/>
            <person name="Suda W."/>
            <person name="Oshida Y."/>
            <person name="Kitamura K."/>
            <person name="Iida T."/>
            <person name="Hattori M."/>
            <person name="Ohkuma M."/>
        </authorList>
    </citation>
    <scope>NUCLEOTIDE SEQUENCE [LARGE SCALE GENOMIC DNA]</scope>
    <source>
        <strain evidence="2">JCM 9140</strain>
    </source>
</reference>
<keyword evidence="3" id="KW-1185">Reference proteome</keyword>
<dbReference type="RefSeq" id="WP_034743654.1">
    <property type="nucleotide sequence ID" value="NZ_BAUT01000009.1"/>
</dbReference>
<organism evidence="2 3">
    <name type="scientific">Halalkalibacter wakoensis JCM 9140</name>
    <dbReference type="NCBI Taxonomy" id="1236970"/>
    <lineage>
        <taxon>Bacteria</taxon>
        <taxon>Bacillati</taxon>
        <taxon>Bacillota</taxon>
        <taxon>Bacilli</taxon>
        <taxon>Bacillales</taxon>
        <taxon>Bacillaceae</taxon>
        <taxon>Halalkalibacter</taxon>
    </lineage>
</organism>
<accession>W4Q0V2</accession>
<evidence type="ECO:0000256" key="1">
    <source>
        <dbReference type="ARBA" id="ARBA00023002"/>
    </source>
</evidence>
<dbReference type="STRING" id="1236970.JCM9140_1343"/>
<proteinExistence type="predicted"/>
<dbReference type="PANTHER" id="PTHR43157:SF31">
    <property type="entry name" value="PHOSPHATIDYLINOSITOL-GLYCAN BIOSYNTHESIS CLASS F PROTEIN"/>
    <property type="match status" value="1"/>
</dbReference>
<dbReference type="PRINTS" id="PR00081">
    <property type="entry name" value="GDHRDH"/>
</dbReference>
<keyword evidence="1" id="KW-0560">Oxidoreductase</keyword>
<dbReference type="InterPro" id="IPR002347">
    <property type="entry name" value="SDR_fam"/>
</dbReference>
<dbReference type="SUPFAM" id="SSF51735">
    <property type="entry name" value="NAD(P)-binding Rossmann-fold domains"/>
    <property type="match status" value="1"/>
</dbReference>
<dbReference type="InterPro" id="IPR036291">
    <property type="entry name" value="NAD(P)-bd_dom_sf"/>
</dbReference>
<dbReference type="EMBL" id="BAUT01000009">
    <property type="protein sequence ID" value="GAE25353.1"/>
    <property type="molecule type" value="Genomic_DNA"/>
</dbReference>
<dbReference type="AlphaFoldDB" id="W4Q0V2"/>
<dbReference type="PANTHER" id="PTHR43157">
    <property type="entry name" value="PHOSPHATIDYLINOSITOL-GLYCAN BIOSYNTHESIS CLASS F PROTEIN-RELATED"/>
    <property type="match status" value="1"/>
</dbReference>
<dbReference type="Proteomes" id="UP000018890">
    <property type="component" value="Unassembled WGS sequence"/>
</dbReference>
<sequence length="293" mass="32208">MSNKTVIITGANSGLGFETAKYFAGAEYKVIMAVRNVNKGETAKQELLGLFPEGEIDVFYLDLSKLATVHDFVNAFSEKYDSLDLLINNAGVMLPPYSQTEEGFELQFASNHLGHFALTGLLLPLLEKGVQPRVVTLSSIAYRSGIIDFDNLDGSKGYKGMKFYSQSKLANLLFAKELDDRLKRNGYKTISLAAHPGISSTNLFKIGKTKTPWYIKPLMKLMGQPAEKGALPTIMAATDENLVGGEYMGPDGAGNRKGNPTIEVPRATVYQKETMEKLWDVSEQATSVLYNLK</sequence>
<dbReference type="NCBIfam" id="NF004846">
    <property type="entry name" value="PRK06197.1"/>
    <property type="match status" value="1"/>
</dbReference>
<evidence type="ECO:0000313" key="3">
    <source>
        <dbReference type="Proteomes" id="UP000018890"/>
    </source>
</evidence>
<dbReference type="Pfam" id="PF00106">
    <property type="entry name" value="adh_short"/>
    <property type="match status" value="1"/>
</dbReference>
<comment type="caution">
    <text evidence="2">The sequence shown here is derived from an EMBL/GenBank/DDBJ whole genome shotgun (WGS) entry which is preliminary data.</text>
</comment>
<name>W4Q0V2_9BACI</name>
<dbReference type="GO" id="GO:0016491">
    <property type="term" value="F:oxidoreductase activity"/>
    <property type="evidence" value="ECO:0007669"/>
    <property type="project" value="UniProtKB-KW"/>
</dbReference>